<reference evidence="2" key="1">
    <citation type="journal article" date="2019" name="Plant J.">
        <title>Chlorella vulgaris genome assembly and annotation reveals the molecular basis for metabolic acclimation to high light conditions.</title>
        <authorList>
            <person name="Cecchin M."/>
            <person name="Marcolungo L."/>
            <person name="Rossato M."/>
            <person name="Girolomoni L."/>
            <person name="Cosentino E."/>
            <person name="Cuine S."/>
            <person name="Li-Beisson Y."/>
            <person name="Delledonne M."/>
            <person name="Ballottari M."/>
        </authorList>
    </citation>
    <scope>NUCLEOTIDE SEQUENCE</scope>
    <source>
        <strain evidence="2">211/11P</strain>
    </source>
</reference>
<evidence type="ECO:0000313" key="2">
    <source>
        <dbReference type="EMBL" id="KAI3438632.1"/>
    </source>
</evidence>
<proteinExistence type="predicted"/>
<dbReference type="OrthoDB" id="494426at2759"/>
<dbReference type="PANTHER" id="PTHR28066:SF1">
    <property type="entry name" value="SMALL RIBOSOMAL SUBUNIT PROTEIN MS37"/>
    <property type="match status" value="1"/>
</dbReference>
<dbReference type="Gene3D" id="1.10.287.2900">
    <property type="match status" value="1"/>
</dbReference>
<dbReference type="PROSITE" id="PS51808">
    <property type="entry name" value="CHCH"/>
    <property type="match status" value="1"/>
</dbReference>
<dbReference type="Proteomes" id="UP001055712">
    <property type="component" value="Unassembled WGS sequence"/>
</dbReference>
<evidence type="ECO:0000259" key="1">
    <source>
        <dbReference type="Pfam" id="PF16860"/>
    </source>
</evidence>
<dbReference type="InterPro" id="IPR017264">
    <property type="entry name" value="Ribosomal_mS37_fun"/>
</dbReference>
<comment type="caution">
    <text evidence="2">The sequence shown here is derived from an EMBL/GenBank/DDBJ whole genome shotgun (WGS) entry which is preliminary data.</text>
</comment>
<dbReference type="GO" id="GO:0032543">
    <property type="term" value="P:mitochondrial translation"/>
    <property type="evidence" value="ECO:0007669"/>
    <property type="project" value="InterPro"/>
</dbReference>
<gene>
    <name evidence="2" type="ORF">D9Q98_001054</name>
</gene>
<dbReference type="PANTHER" id="PTHR28066">
    <property type="entry name" value="37S RIBOSOMAL PROTEIN MRP10, MITOCHONDRIAL"/>
    <property type="match status" value="1"/>
</dbReference>
<dbReference type="GO" id="GO:0005739">
    <property type="term" value="C:mitochondrion"/>
    <property type="evidence" value="ECO:0007669"/>
    <property type="project" value="GOC"/>
</dbReference>
<dbReference type="GO" id="GO:0003735">
    <property type="term" value="F:structural constituent of ribosome"/>
    <property type="evidence" value="ECO:0007669"/>
    <property type="project" value="InterPro"/>
</dbReference>
<name>A0A9D4TZH0_CHLVU</name>
<organism evidence="2 3">
    <name type="scientific">Chlorella vulgaris</name>
    <name type="common">Green alga</name>
    <dbReference type="NCBI Taxonomy" id="3077"/>
    <lineage>
        <taxon>Eukaryota</taxon>
        <taxon>Viridiplantae</taxon>
        <taxon>Chlorophyta</taxon>
        <taxon>core chlorophytes</taxon>
        <taxon>Trebouxiophyceae</taxon>
        <taxon>Chlorellales</taxon>
        <taxon>Chlorellaceae</taxon>
        <taxon>Chlorella clade</taxon>
        <taxon>Chlorella</taxon>
    </lineage>
</organism>
<sequence length="83" mass="9179">MGKQAKSGPPLKINPRKTRGSTECAEELNAFFSCMALRGADVEDKCAQERRALTNCATAAARKGKAINTVNYHLQRIGRMLRR</sequence>
<dbReference type="InterPro" id="IPR031731">
    <property type="entry name" value="CX9C"/>
</dbReference>
<reference evidence="2" key="2">
    <citation type="submission" date="2020-11" db="EMBL/GenBank/DDBJ databases">
        <authorList>
            <person name="Cecchin M."/>
            <person name="Marcolungo L."/>
            <person name="Rossato M."/>
            <person name="Girolomoni L."/>
            <person name="Cosentino E."/>
            <person name="Cuine S."/>
            <person name="Li-Beisson Y."/>
            <person name="Delledonne M."/>
            <person name="Ballottari M."/>
        </authorList>
    </citation>
    <scope>NUCLEOTIDE SEQUENCE</scope>
    <source>
        <strain evidence="2">211/11P</strain>
        <tissue evidence="2">Whole cell</tissue>
    </source>
</reference>
<protein>
    <recommendedName>
        <fullName evidence="1">IMS import disulfide relay-system CHCH-CHCH-like Cx9C domain-containing protein</fullName>
    </recommendedName>
</protein>
<feature type="domain" description="IMS import disulfide relay-system CHCH-CHCH-like Cx9C" evidence="1">
    <location>
        <begin position="23"/>
        <end position="58"/>
    </location>
</feature>
<evidence type="ECO:0000313" key="3">
    <source>
        <dbReference type="Proteomes" id="UP001055712"/>
    </source>
</evidence>
<dbReference type="AlphaFoldDB" id="A0A9D4TZH0"/>
<accession>A0A9D4TZH0</accession>
<dbReference type="EMBL" id="SIDB01000001">
    <property type="protein sequence ID" value="KAI3438632.1"/>
    <property type="molecule type" value="Genomic_DNA"/>
</dbReference>
<keyword evidence="3" id="KW-1185">Reference proteome</keyword>
<dbReference type="Pfam" id="PF16860">
    <property type="entry name" value="CX9C"/>
    <property type="match status" value="1"/>
</dbReference>